<feature type="domain" description="Rhamnogalacturonase A/B/Epimerase-like pectate lyase" evidence="15">
    <location>
        <begin position="52"/>
        <end position="97"/>
    </location>
</feature>
<evidence type="ECO:0000256" key="3">
    <source>
        <dbReference type="ARBA" id="ARBA00022525"/>
    </source>
</evidence>
<proteinExistence type="inferred from homology"/>
<feature type="region of interest" description="Disordered" evidence="13">
    <location>
        <begin position="452"/>
        <end position="482"/>
    </location>
</feature>
<keyword evidence="14" id="KW-0812">Transmembrane</keyword>
<dbReference type="Pfam" id="PF00295">
    <property type="entry name" value="Glyco_hydro_28"/>
    <property type="match status" value="1"/>
</dbReference>
<evidence type="ECO:0000256" key="7">
    <source>
        <dbReference type="ARBA" id="ARBA00023180"/>
    </source>
</evidence>
<accession>A0ABR4IAM6</accession>
<evidence type="ECO:0000256" key="8">
    <source>
        <dbReference type="ARBA" id="ARBA00023277"/>
    </source>
</evidence>
<feature type="compositionally biased region" description="Low complexity" evidence="13">
    <location>
        <begin position="498"/>
        <end position="536"/>
    </location>
</feature>
<dbReference type="InterPro" id="IPR000743">
    <property type="entry name" value="Glyco_hydro_28"/>
</dbReference>
<sequence>MVLLSKLDSLVAIMYIIHLFLLSLTPLLVKSQLSGSVGPLTSASSKGETKTCNVLDYGAIADKATDIGPALQSAWDDCASGGVIYIPSGDYAIETWVTLSGGSACAIQLDGILYRTGSDGGNMIMIKHTSDFEFFSSTSKGAIQGYGYEFHAEGSMDGPRILRLYDVSDFSVHDVALVDSPLFHFSLDTCLNGEVYNMAIRGGDSGGLDGIDVWSENVWIHDVEVTNKDECVTVKSPAKNILVENIYCNWSGGCAMGSLGTDTDISDIVYRNVYTWNSNQMYMVKSNGGSGTVSNLVLENFIGHGNAYSLDIDAYWSSMDTINGDGVELNNVTIRNWKGTEADGAQRGPIKVLCAAGAPCTDMTIEDFAMWTETGDEQTYRCENAYGTGFCVQEEEEEYTTTLTATTAPSGYSAPSMANNLASAFGTDSEIPIPPIPTSFYPGATPYSPLAGAGSSSSIASSDARASPSSSTSIVLSSPSPVDQSIVTGVVSSSSVTAFSSSSSTSSSSSSSSSYSPSPHPSSASGASPKPTTTAHVKSHHGHHHCHAHL</sequence>
<dbReference type="InterPro" id="IPR024535">
    <property type="entry name" value="RHGA/B-epi-like_pectate_lyase"/>
</dbReference>
<keyword evidence="14" id="KW-1133">Transmembrane helix</keyword>
<keyword evidence="16" id="KW-0456">Lyase</keyword>
<dbReference type="Gene3D" id="2.160.20.10">
    <property type="entry name" value="Single-stranded right-handed beta-helix, Pectin lyase-like"/>
    <property type="match status" value="1"/>
</dbReference>
<comment type="similarity">
    <text evidence="2 12">Belongs to the glycosyl hydrolase 28 family.</text>
</comment>
<dbReference type="Pfam" id="PF12708">
    <property type="entry name" value="Pect-lyase_RHGA_epim"/>
    <property type="match status" value="1"/>
</dbReference>
<evidence type="ECO:0000259" key="15">
    <source>
        <dbReference type="Pfam" id="PF12708"/>
    </source>
</evidence>
<keyword evidence="14" id="KW-0472">Membrane</keyword>
<keyword evidence="3" id="KW-0964">Secreted</keyword>
<keyword evidence="5 12" id="KW-0378">Hydrolase</keyword>
<evidence type="ECO:0000256" key="12">
    <source>
        <dbReference type="RuleBase" id="RU361169"/>
    </source>
</evidence>
<keyword evidence="7" id="KW-0325">Glycoprotein</keyword>
<keyword evidence="4" id="KW-0732">Signal</keyword>
<dbReference type="GO" id="GO:0016829">
    <property type="term" value="F:lyase activity"/>
    <property type="evidence" value="ECO:0007669"/>
    <property type="project" value="UniProtKB-KW"/>
</dbReference>
<evidence type="ECO:0000256" key="2">
    <source>
        <dbReference type="ARBA" id="ARBA00008834"/>
    </source>
</evidence>
<dbReference type="EMBL" id="JBFXLS010000041">
    <property type="protein sequence ID" value="KAL2824811.1"/>
    <property type="molecule type" value="Genomic_DNA"/>
</dbReference>
<keyword evidence="11" id="KW-0624">Polysaccharide degradation</keyword>
<dbReference type="PANTHER" id="PTHR31736">
    <property type="match status" value="1"/>
</dbReference>
<gene>
    <name evidence="16" type="ORF">BDW59DRAFT_147140</name>
</gene>
<evidence type="ECO:0000313" key="16">
    <source>
        <dbReference type="EMBL" id="KAL2824811.1"/>
    </source>
</evidence>
<keyword evidence="17" id="KW-1185">Reference proteome</keyword>
<dbReference type="PANTHER" id="PTHR31736:SF19">
    <property type="entry name" value="PECTIN LYASE SUPERFAMILY PROTEIN-RELATED"/>
    <property type="match status" value="1"/>
</dbReference>
<organism evidence="16 17">
    <name type="scientific">Aspergillus cavernicola</name>
    <dbReference type="NCBI Taxonomy" id="176166"/>
    <lineage>
        <taxon>Eukaryota</taxon>
        <taxon>Fungi</taxon>
        <taxon>Dikarya</taxon>
        <taxon>Ascomycota</taxon>
        <taxon>Pezizomycotina</taxon>
        <taxon>Eurotiomycetes</taxon>
        <taxon>Eurotiomycetidae</taxon>
        <taxon>Eurotiales</taxon>
        <taxon>Aspergillaceae</taxon>
        <taxon>Aspergillus</taxon>
        <taxon>Aspergillus subgen. Nidulantes</taxon>
    </lineage>
</organism>
<evidence type="ECO:0000256" key="10">
    <source>
        <dbReference type="ARBA" id="ARBA00023316"/>
    </source>
</evidence>
<reference evidence="16 17" key="1">
    <citation type="submission" date="2024-07" db="EMBL/GenBank/DDBJ databases">
        <title>Section-level genome sequencing and comparative genomics of Aspergillus sections Usti and Cavernicolus.</title>
        <authorList>
            <consortium name="Lawrence Berkeley National Laboratory"/>
            <person name="Nybo J.L."/>
            <person name="Vesth T.C."/>
            <person name="Theobald S."/>
            <person name="Frisvad J.C."/>
            <person name="Larsen T.O."/>
            <person name="Kjaerboelling I."/>
            <person name="Rothschild-Mancinelli K."/>
            <person name="Lyhne E.K."/>
            <person name="Kogle M.E."/>
            <person name="Barry K."/>
            <person name="Clum A."/>
            <person name="Na H."/>
            <person name="Ledsgaard L."/>
            <person name="Lin J."/>
            <person name="Lipzen A."/>
            <person name="Kuo A."/>
            <person name="Riley R."/>
            <person name="Mondo S."/>
            <person name="LaButti K."/>
            <person name="Haridas S."/>
            <person name="Pangalinan J."/>
            <person name="Salamov A.A."/>
            <person name="Simmons B.A."/>
            <person name="Magnuson J.K."/>
            <person name="Chen J."/>
            <person name="Drula E."/>
            <person name="Henrissat B."/>
            <person name="Wiebenga A."/>
            <person name="Lubbers R.J."/>
            <person name="Gomes A.C."/>
            <person name="Makela M.R."/>
            <person name="Stajich J."/>
            <person name="Grigoriev I.V."/>
            <person name="Mortensen U.H."/>
            <person name="De vries R.P."/>
            <person name="Baker S.E."/>
            <person name="Andersen M.R."/>
        </authorList>
    </citation>
    <scope>NUCLEOTIDE SEQUENCE [LARGE SCALE GENOMIC DNA]</scope>
    <source>
        <strain evidence="16 17">CBS 600.67</strain>
    </source>
</reference>
<feature type="region of interest" description="Disordered" evidence="13">
    <location>
        <begin position="498"/>
        <end position="550"/>
    </location>
</feature>
<keyword evidence="8" id="KW-0119">Carbohydrate metabolism</keyword>
<evidence type="ECO:0000256" key="11">
    <source>
        <dbReference type="ARBA" id="ARBA00023326"/>
    </source>
</evidence>
<dbReference type="InterPro" id="IPR011050">
    <property type="entry name" value="Pectin_lyase_fold/virulence"/>
</dbReference>
<keyword evidence="9 12" id="KW-0326">Glycosidase</keyword>
<evidence type="ECO:0000313" key="17">
    <source>
        <dbReference type="Proteomes" id="UP001610335"/>
    </source>
</evidence>
<evidence type="ECO:0000256" key="9">
    <source>
        <dbReference type="ARBA" id="ARBA00023295"/>
    </source>
</evidence>
<protein>
    <submittedName>
        <fullName evidence="16">Pectin lyase fold/virulence factor</fullName>
    </submittedName>
</protein>
<evidence type="ECO:0000256" key="1">
    <source>
        <dbReference type="ARBA" id="ARBA00004613"/>
    </source>
</evidence>
<dbReference type="Proteomes" id="UP001610335">
    <property type="component" value="Unassembled WGS sequence"/>
</dbReference>
<evidence type="ECO:0000256" key="13">
    <source>
        <dbReference type="SAM" id="MobiDB-lite"/>
    </source>
</evidence>
<feature type="compositionally biased region" description="Low complexity" evidence="13">
    <location>
        <begin position="452"/>
        <end position="481"/>
    </location>
</feature>
<name>A0ABR4IAM6_9EURO</name>
<keyword evidence="6" id="KW-1015">Disulfide bond</keyword>
<evidence type="ECO:0000256" key="14">
    <source>
        <dbReference type="SAM" id="Phobius"/>
    </source>
</evidence>
<evidence type="ECO:0000256" key="5">
    <source>
        <dbReference type="ARBA" id="ARBA00022801"/>
    </source>
</evidence>
<dbReference type="SUPFAM" id="SSF51126">
    <property type="entry name" value="Pectin lyase-like"/>
    <property type="match status" value="1"/>
</dbReference>
<keyword evidence="10" id="KW-0961">Cell wall biogenesis/degradation</keyword>
<comment type="subcellular location">
    <subcellularLocation>
        <location evidence="1">Secreted</location>
    </subcellularLocation>
</comment>
<feature type="transmembrane region" description="Helical" evidence="14">
    <location>
        <begin position="12"/>
        <end position="29"/>
    </location>
</feature>
<evidence type="ECO:0000256" key="6">
    <source>
        <dbReference type="ARBA" id="ARBA00023157"/>
    </source>
</evidence>
<feature type="compositionally biased region" description="Basic residues" evidence="13">
    <location>
        <begin position="537"/>
        <end position="550"/>
    </location>
</feature>
<dbReference type="InterPro" id="IPR012334">
    <property type="entry name" value="Pectin_lyas_fold"/>
</dbReference>
<comment type="caution">
    <text evidence="16">The sequence shown here is derived from an EMBL/GenBank/DDBJ whole genome shotgun (WGS) entry which is preliminary data.</text>
</comment>
<evidence type="ECO:0000256" key="4">
    <source>
        <dbReference type="ARBA" id="ARBA00022729"/>
    </source>
</evidence>